<protein>
    <recommendedName>
        <fullName evidence="3">RAP domain-containing protein</fullName>
    </recommendedName>
</protein>
<name>A0A1D3CW30_9EIME</name>
<dbReference type="VEuPathDB" id="ToxoDB:cyc_04800"/>
<reference evidence="1 2" key="1">
    <citation type="journal article" date="2016" name="BMC Genomics">
        <title>Comparative genomics reveals Cyclospora cayetanensis possesses coccidia-like metabolism and invasion components but unique surface antigens.</title>
        <authorList>
            <person name="Liu S."/>
            <person name="Wang L."/>
            <person name="Zheng H."/>
            <person name="Xu Z."/>
            <person name="Roellig D.M."/>
            <person name="Li N."/>
            <person name="Frace M.A."/>
            <person name="Tang K."/>
            <person name="Arrowood M.J."/>
            <person name="Moss D.M."/>
            <person name="Zhang L."/>
            <person name="Feng Y."/>
            <person name="Xiao L."/>
        </authorList>
    </citation>
    <scope>NUCLEOTIDE SEQUENCE [LARGE SCALE GENOMIC DNA]</scope>
    <source>
        <strain evidence="1 2">CHN_HEN01</strain>
    </source>
</reference>
<dbReference type="InParanoid" id="A0A1D3CW30"/>
<dbReference type="Proteomes" id="UP000095192">
    <property type="component" value="Unassembled WGS sequence"/>
</dbReference>
<accession>A0A1D3CW30</accession>
<evidence type="ECO:0008006" key="3">
    <source>
        <dbReference type="Google" id="ProtNLM"/>
    </source>
</evidence>
<evidence type="ECO:0000313" key="1">
    <source>
        <dbReference type="EMBL" id="OEH75418.1"/>
    </source>
</evidence>
<dbReference type="VEuPathDB" id="ToxoDB:LOC34621278"/>
<proteinExistence type="predicted"/>
<dbReference type="AlphaFoldDB" id="A0A1D3CW30"/>
<organism evidence="1 2">
    <name type="scientific">Cyclospora cayetanensis</name>
    <dbReference type="NCBI Taxonomy" id="88456"/>
    <lineage>
        <taxon>Eukaryota</taxon>
        <taxon>Sar</taxon>
        <taxon>Alveolata</taxon>
        <taxon>Apicomplexa</taxon>
        <taxon>Conoidasida</taxon>
        <taxon>Coccidia</taxon>
        <taxon>Eucoccidiorida</taxon>
        <taxon>Eimeriorina</taxon>
        <taxon>Eimeriidae</taxon>
        <taxon>Cyclospora</taxon>
    </lineage>
</organism>
<dbReference type="EMBL" id="JROU02001724">
    <property type="protein sequence ID" value="OEH75418.1"/>
    <property type="molecule type" value="Genomic_DNA"/>
</dbReference>
<evidence type="ECO:0000313" key="2">
    <source>
        <dbReference type="Proteomes" id="UP000095192"/>
    </source>
</evidence>
<gene>
    <name evidence="1" type="ORF">cyc_04800</name>
</gene>
<comment type="caution">
    <text evidence="1">The sequence shown here is derived from an EMBL/GenBank/DDBJ whole genome shotgun (WGS) entry which is preliminary data.</text>
</comment>
<sequence>MLQKGPRKRGSHGKHYRMGRSQAAAWAKGTAAAALICPHFPPSVAASIRHWLFFPRSCYVVLAVTNQQQLPPSGLAAPRIPAAVVHAITRPTSRNNISALRRISSTSSGSNTGAAASSFAALLLNKHDVAEAPPGRLSAAAKAAASHPRIDCDLWSAICKRAASMEKALRLRDAVLLLSAAARVQQLLRHDEHQQFSPQHKQLLLQHSRMVQVAVTALARGLLRQQQHQQLAAKKHELQQDQEQDHERHALTAPLLTAALHAFAILKLQHPEALQQIASAAMSLQLLLQESSQELAAAWERLPNRQQINLSALLHFFLVLRNKHRPSPLLPLMLQAALLQMKEARLRLSLLGLKKSTGKPLYLDMQPLEHEQSPATDTAAAAAETNRVQPFAFSLSLSSCRDLAGLAASLQLLDQQELEAAETQLQLVEEQEQQVALASSQAISLLLHRISWNGLFCLLPGTIAAIVVTAVAQITKATGIMNSCLQLRLRTAAARCTKEQLQQGLLLATLAVGPLRDGVASKMPSVHLSHVAVYLEAIATLYNVTNNQRGAPIGLASVAHDDSLSEFSGAPLLHTHLVKQLQETSEGLARRLMELLLQQKHHQLHPQQQQEKKDFVKAVVVGELLEGPCDAVAITLALGWLKRPPLLPVRQAKPAIKASPGQQVAQVLLSLSQLSFTPAHLLQSRGVHTPEQEDATVAFYQSMFQLLQRPLQYESLQRDMELHSAVNCLHALALSDFSLTSSVVSCGIQSAKPWGQAGEEGSPVSAVSTFFDLLLTVKLQQHVCCISPSESSGSAQEPHSWLLVQGDSESAAGAPPHLAQSPLQRAIFAALSRTLPEARLTVEVSASMQQEQHERWQEAVLIADAKLLALFSEAAVRAAFAVASCFLWPTQARCSFGGYYLDILAELPDTRIGDSEEGSAQQRHVAVEADGGSHFLFDCSMPQPRALRVQQHGEGHQPEGLWATDRCGCIYSSSTVLKHRLLRERGLFVVSVSAAEWKAAGSSEAAQDLLLAQKLHGFIPVPCTRGVSRPG</sequence>
<keyword evidence="2" id="KW-1185">Reference proteome</keyword>